<dbReference type="PANTHER" id="PTHR10134">
    <property type="entry name" value="CYTOCHROME B-C1 COMPLEX SUBUNIT RIESKE, MITOCHONDRIAL"/>
    <property type="match status" value="1"/>
</dbReference>
<feature type="transmembrane region" description="Helical" evidence="21">
    <location>
        <begin position="57"/>
        <end position="77"/>
    </location>
</feature>
<keyword evidence="16 21" id="KW-0472">Membrane</keyword>
<evidence type="ECO:0000256" key="5">
    <source>
        <dbReference type="ARBA" id="ARBA00022448"/>
    </source>
</evidence>
<evidence type="ECO:0000256" key="11">
    <source>
        <dbReference type="ARBA" id="ARBA00022982"/>
    </source>
</evidence>
<dbReference type="InterPro" id="IPR017941">
    <property type="entry name" value="Rieske_2Fe-2S"/>
</dbReference>
<keyword evidence="17" id="KW-1015">Disulfide bond</keyword>
<evidence type="ECO:0000256" key="12">
    <source>
        <dbReference type="ARBA" id="ARBA00022989"/>
    </source>
</evidence>
<keyword evidence="15" id="KW-0411">Iron-sulfur</keyword>
<evidence type="ECO:0000313" key="23">
    <source>
        <dbReference type="EMBL" id="MFC6868878.1"/>
    </source>
</evidence>
<feature type="transmembrane region" description="Helical" evidence="21">
    <location>
        <begin position="167"/>
        <end position="188"/>
    </location>
</feature>
<dbReference type="Pfam" id="PF00355">
    <property type="entry name" value="Rieske"/>
    <property type="match status" value="1"/>
</dbReference>
<comment type="caution">
    <text evidence="23">The sequence shown here is derived from an EMBL/GenBank/DDBJ whole genome shotgun (WGS) entry which is preliminary data.</text>
</comment>
<dbReference type="InterPro" id="IPR014349">
    <property type="entry name" value="Rieske_Fe-S_prot"/>
</dbReference>
<keyword evidence="6" id="KW-1003">Cell membrane</keyword>
<dbReference type="Proteomes" id="UP001596337">
    <property type="component" value="Unassembled WGS sequence"/>
</dbReference>
<sequence>MGGSGDDERPGASAQEADGKDLFRLGTQRDDVELRRYEYPWPEPGTRAEKRARRHVLYWWALTVVSGITAAVVYLAWPWQYVPPGGGGHTWYVLYTPVLGLSIGVALVSFAFGFIVLVKRFFPEEQAVQQRHDAEHSPAEDRATLAATAAEAANASGLRRRSVFTRAAGLGVGALGTGLGVTILGGVVHNPWDTTGLNESAKDTLWRTGWKPVAGETVYLRADSGDPHEVILVRPEDLGAPGIMSVVPFRESERDNPEMLSKARHRADNPATLLRLPPRTEVAPKAGREGMNVGDFYAYSRVCTHLGCPVTMYEGRTDRLFCPCHQSMFDLREHAKPIFGPATRALPQLPIDLDESGYFVATGDFTAPIGPSFWELEP</sequence>
<evidence type="ECO:0000256" key="15">
    <source>
        <dbReference type="ARBA" id="ARBA00023014"/>
    </source>
</evidence>
<evidence type="ECO:0000256" key="6">
    <source>
        <dbReference type="ARBA" id="ARBA00022475"/>
    </source>
</evidence>
<evidence type="ECO:0000256" key="21">
    <source>
        <dbReference type="SAM" id="Phobius"/>
    </source>
</evidence>
<evidence type="ECO:0000256" key="4">
    <source>
        <dbReference type="ARBA" id="ARBA00015816"/>
    </source>
</evidence>
<dbReference type="EMBL" id="JBHSXX010000001">
    <property type="protein sequence ID" value="MFC6868878.1"/>
    <property type="molecule type" value="Genomic_DNA"/>
</dbReference>
<comment type="subcellular location">
    <subcellularLocation>
        <location evidence="2">Cell membrane</location>
        <topology evidence="2">Multi-pass membrane protein</topology>
    </subcellularLocation>
</comment>
<keyword evidence="9" id="KW-0001">2Fe-2S</keyword>
<dbReference type="InterPro" id="IPR036922">
    <property type="entry name" value="Rieske_2Fe-2S_sf"/>
</dbReference>
<evidence type="ECO:0000259" key="22">
    <source>
        <dbReference type="PROSITE" id="PS51296"/>
    </source>
</evidence>
<evidence type="ECO:0000256" key="13">
    <source>
        <dbReference type="ARBA" id="ARBA00023002"/>
    </source>
</evidence>
<comment type="similarity">
    <text evidence="3">Belongs to the Rieske iron-sulfur protein family.</text>
</comment>
<keyword evidence="7" id="KW-0679">Respiratory chain</keyword>
<feature type="domain" description="Rieske" evidence="22">
    <location>
        <begin position="268"/>
        <end position="360"/>
    </location>
</feature>
<keyword evidence="13" id="KW-0560">Oxidoreductase</keyword>
<evidence type="ECO:0000256" key="16">
    <source>
        <dbReference type="ARBA" id="ARBA00023136"/>
    </source>
</evidence>
<evidence type="ECO:0000256" key="17">
    <source>
        <dbReference type="ARBA" id="ARBA00023157"/>
    </source>
</evidence>
<evidence type="ECO:0000256" key="9">
    <source>
        <dbReference type="ARBA" id="ARBA00022714"/>
    </source>
</evidence>
<dbReference type="RefSeq" id="WP_345396953.1">
    <property type="nucleotide sequence ID" value="NZ_BAABLA010000026.1"/>
</dbReference>
<evidence type="ECO:0000256" key="10">
    <source>
        <dbReference type="ARBA" id="ARBA00022723"/>
    </source>
</evidence>
<keyword evidence="11" id="KW-0249">Electron transport</keyword>
<dbReference type="Pfam" id="PF19297">
    <property type="entry name" value="QcrA_N"/>
    <property type="match status" value="1"/>
</dbReference>
<proteinExistence type="inferred from homology"/>
<comment type="function">
    <text evidence="1">Iron-sulfur subunit of the cytochrome bc1 complex, an essential component of the respiratory electron transport chain required for ATP synthesis. The bc1 complex catalyzes the oxidation of menaquinol and the reduction of cytochrome c in the respiratory chain. The bc1 complex operates through a Q-cycle mechanism that couples electron transfer to generation of the proton gradient that drives ATP synthesis.</text>
</comment>
<accession>A0ABW2C2Z4</accession>
<keyword evidence="12 21" id="KW-1133">Transmembrane helix</keyword>
<keyword evidence="5" id="KW-0813">Transport</keyword>
<evidence type="ECO:0000256" key="7">
    <source>
        <dbReference type="ARBA" id="ARBA00022660"/>
    </source>
</evidence>
<keyword evidence="8 21" id="KW-0812">Transmembrane</keyword>
<evidence type="ECO:0000256" key="8">
    <source>
        <dbReference type="ARBA" id="ARBA00022692"/>
    </source>
</evidence>
<keyword evidence="24" id="KW-1185">Reference proteome</keyword>
<evidence type="ECO:0000256" key="20">
    <source>
        <dbReference type="SAM" id="MobiDB-lite"/>
    </source>
</evidence>
<organism evidence="23 24">
    <name type="scientific">Haloechinothrix salitolerans</name>
    <dbReference type="NCBI Taxonomy" id="926830"/>
    <lineage>
        <taxon>Bacteria</taxon>
        <taxon>Bacillati</taxon>
        <taxon>Actinomycetota</taxon>
        <taxon>Actinomycetes</taxon>
        <taxon>Pseudonocardiales</taxon>
        <taxon>Pseudonocardiaceae</taxon>
        <taxon>Haloechinothrix</taxon>
    </lineage>
</organism>
<evidence type="ECO:0000313" key="24">
    <source>
        <dbReference type="Proteomes" id="UP001596337"/>
    </source>
</evidence>
<name>A0ABW2C2Z4_9PSEU</name>
<evidence type="ECO:0000256" key="1">
    <source>
        <dbReference type="ARBA" id="ARBA00002494"/>
    </source>
</evidence>
<dbReference type="Gene3D" id="2.102.10.10">
    <property type="entry name" value="Rieske [2Fe-2S] iron-sulphur domain"/>
    <property type="match status" value="1"/>
</dbReference>
<evidence type="ECO:0000256" key="3">
    <source>
        <dbReference type="ARBA" id="ARBA00010651"/>
    </source>
</evidence>
<keyword evidence="14" id="KW-0408">Iron</keyword>
<evidence type="ECO:0000256" key="14">
    <source>
        <dbReference type="ARBA" id="ARBA00023004"/>
    </source>
</evidence>
<dbReference type="SUPFAM" id="SSF50022">
    <property type="entry name" value="ISP domain"/>
    <property type="match status" value="1"/>
</dbReference>
<keyword evidence="10" id="KW-0479">Metal-binding</keyword>
<feature type="region of interest" description="Disordered" evidence="20">
    <location>
        <begin position="1"/>
        <end position="24"/>
    </location>
</feature>
<evidence type="ECO:0000256" key="19">
    <source>
        <dbReference type="ARBA" id="ARBA00032409"/>
    </source>
</evidence>
<feature type="compositionally biased region" description="Basic and acidic residues" evidence="20">
    <location>
        <begin position="1"/>
        <end position="10"/>
    </location>
</feature>
<evidence type="ECO:0000256" key="2">
    <source>
        <dbReference type="ARBA" id="ARBA00004651"/>
    </source>
</evidence>
<protein>
    <recommendedName>
        <fullName evidence="4">Cytochrome bc1 complex Rieske iron-sulfur subunit</fullName>
    </recommendedName>
    <alternativeName>
        <fullName evidence="18">Cytochrome bc1 reductase complex subunit QcrA</fullName>
    </alternativeName>
    <alternativeName>
        <fullName evidence="19">Rieske iron-sulfur protein</fullName>
    </alternativeName>
</protein>
<feature type="transmembrane region" description="Helical" evidence="21">
    <location>
        <begin position="97"/>
        <end position="118"/>
    </location>
</feature>
<evidence type="ECO:0000256" key="18">
    <source>
        <dbReference type="ARBA" id="ARBA00029586"/>
    </source>
</evidence>
<reference evidence="24" key="1">
    <citation type="journal article" date="2019" name="Int. J. Syst. Evol. Microbiol.">
        <title>The Global Catalogue of Microorganisms (GCM) 10K type strain sequencing project: providing services to taxonomists for standard genome sequencing and annotation.</title>
        <authorList>
            <consortium name="The Broad Institute Genomics Platform"/>
            <consortium name="The Broad Institute Genome Sequencing Center for Infectious Disease"/>
            <person name="Wu L."/>
            <person name="Ma J."/>
        </authorList>
    </citation>
    <scope>NUCLEOTIDE SEQUENCE [LARGE SCALE GENOMIC DNA]</scope>
    <source>
        <strain evidence="24">KCTC 32255</strain>
    </source>
</reference>
<dbReference type="PROSITE" id="PS51296">
    <property type="entry name" value="RIESKE"/>
    <property type="match status" value="1"/>
</dbReference>
<dbReference type="InterPro" id="IPR045603">
    <property type="entry name" value="QcrA_N"/>
</dbReference>
<gene>
    <name evidence="23" type="ORF">ACFQGD_17180</name>
</gene>